<reference evidence="1" key="1">
    <citation type="journal article" date="2014" name="Front. Microbiol.">
        <title>High frequency of phylogenetically diverse reductive dehalogenase-homologous genes in deep subseafloor sedimentary metagenomes.</title>
        <authorList>
            <person name="Kawai M."/>
            <person name="Futagami T."/>
            <person name="Toyoda A."/>
            <person name="Takaki Y."/>
            <person name="Nishi S."/>
            <person name="Hori S."/>
            <person name="Arai W."/>
            <person name="Tsubouchi T."/>
            <person name="Morono Y."/>
            <person name="Uchiyama I."/>
            <person name="Ito T."/>
            <person name="Fujiyama A."/>
            <person name="Inagaki F."/>
            <person name="Takami H."/>
        </authorList>
    </citation>
    <scope>NUCLEOTIDE SEQUENCE</scope>
    <source>
        <strain evidence="1">Expedition CK06-06</strain>
    </source>
</reference>
<dbReference type="EMBL" id="BARU01031226">
    <property type="protein sequence ID" value="GAH72262.1"/>
    <property type="molecule type" value="Genomic_DNA"/>
</dbReference>
<dbReference type="AlphaFoldDB" id="X1HS13"/>
<gene>
    <name evidence="1" type="ORF">S03H2_49414</name>
</gene>
<accession>X1HS13</accession>
<proteinExistence type="predicted"/>
<feature type="non-terminal residue" evidence="1">
    <location>
        <position position="123"/>
    </location>
</feature>
<dbReference type="InterPro" id="IPR019734">
    <property type="entry name" value="TPR_rpt"/>
</dbReference>
<organism evidence="1">
    <name type="scientific">marine sediment metagenome</name>
    <dbReference type="NCBI Taxonomy" id="412755"/>
    <lineage>
        <taxon>unclassified sequences</taxon>
        <taxon>metagenomes</taxon>
        <taxon>ecological metagenomes</taxon>
    </lineage>
</organism>
<name>X1HS13_9ZZZZ</name>
<dbReference type="Gene3D" id="1.25.40.10">
    <property type="entry name" value="Tetratricopeptide repeat domain"/>
    <property type="match status" value="1"/>
</dbReference>
<sequence>MKRFKKCFGVGILVLGLLASGATIWAKEKLSVKETVETYKFLVEIYKKQKNFGKVIETYEKAVKLAPEDKGLRESLARIYKEQRLYEQAILEYKKLIGINPEPRGYYAELAKCYFKLDKKGDA</sequence>
<protein>
    <submittedName>
        <fullName evidence="1">Uncharacterized protein</fullName>
    </submittedName>
</protein>
<dbReference type="SUPFAM" id="SSF48452">
    <property type="entry name" value="TPR-like"/>
    <property type="match status" value="1"/>
</dbReference>
<dbReference type="InterPro" id="IPR011990">
    <property type="entry name" value="TPR-like_helical_dom_sf"/>
</dbReference>
<evidence type="ECO:0000313" key="1">
    <source>
        <dbReference type="EMBL" id="GAH72262.1"/>
    </source>
</evidence>
<dbReference type="PROSITE" id="PS50005">
    <property type="entry name" value="TPR"/>
    <property type="match status" value="1"/>
</dbReference>
<comment type="caution">
    <text evidence="1">The sequence shown here is derived from an EMBL/GenBank/DDBJ whole genome shotgun (WGS) entry which is preliminary data.</text>
</comment>
<dbReference type="SMART" id="SM00028">
    <property type="entry name" value="TPR"/>
    <property type="match status" value="2"/>
</dbReference>
<dbReference type="Pfam" id="PF13181">
    <property type="entry name" value="TPR_8"/>
    <property type="match status" value="2"/>
</dbReference>